<comment type="subcellular location">
    <subcellularLocation>
        <location evidence="1">Secreted</location>
    </subcellularLocation>
</comment>
<dbReference type="PANTHER" id="PTHR24278:SF25">
    <property type="entry name" value="COAGULATION FACTOR IX"/>
    <property type="match status" value="1"/>
</dbReference>
<dbReference type="Gene3D" id="4.10.740.10">
    <property type="entry name" value="Coagulation Factor IX"/>
    <property type="match status" value="1"/>
</dbReference>
<dbReference type="InterPro" id="IPR050442">
    <property type="entry name" value="Peptidase_S1_coag_factors"/>
</dbReference>
<evidence type="ECO:0000313" key="18">
    <source>
        <dbReference type="Proteomes" id="UP000661971"/>
    </source>
</evidence>
<dbReference type="InterPro" id="IPR001254">
    <property type="entry name" value="Trypsin_dom"/>
</dbReference>
<dbReference type="GO" id="GO:0007596">
    <property type="term" value="P:blood coagulation"/>
    <property type="evidence" value="ECO:0007669"/>
    <property type="project" value="InterPro"/>
</dbReference>
<proteinExistence type="predicted"/>
<dbReference type="Pfam" id="PF14670">
    <property type="entry name" value="FXa_inhibition"/>
    <property type="match status" value="1"/>
</dbReference>
<dbReference type="SMART" id="SM00020">
    <property type="entry name" value="Tryp_SPc"/>
    <property type="match status" value="1"/>
</dbReference>
<dbReference type="Proteomes" id="UP000661971">
    <property type="component" value="Unassembled WGS sequence"/>
</dbReference>
<dbReference type="GO" id="GO:0005615">
    <property type="term" value="C:extracellular space"/>
    <property type="evidence" value="ECO:0007669"/>
    <property type="project" value="TreeGrafter"/>
</dbReference>
<keyword evidence="4 13" id="KW-0645">Protease</keyword>
<dbReference type="GO" id="GO:0005509">
    <property type="term" value="F:calcium ion binding"/>
    <property type="evidence" value="ECO:0007669"/>
    <property type="project" value="InterPro"/>
</dbReference>
<name>A0A851TC93_9AVES</name>
<dbReference type="FunFam" id="4.10.740.10:FF:000001">
    <property type="entry name" value="vitamin K-dependent protein S"/>
    <property type="match status" value="1"/>
</dbReference>
<keyword evidence="10" id="KW-0325">Glycoprotein</keyword>
<keyword evidence="8 13" id="KW-0720">Serine protease</keyword>
<dbReference type="InterPro" id="IPR043504">
    <property type="entry name" value="Peptidase_S1_PA_chymotrypsin"/>
</dbReference>
<dbReference type="Pfam" id="PF00089">
    <property type="entry name" value="Trypsin"/>
    <property type="match status" value="1"/>
</dbReference>
<reference evidence="18" key="1">
    <citation type="submission" date="2023-07" db="EMBL/GenBank/DDBJ databases">
        <title>Bird 10,000 Genomes (B10K) Project - Family phase.</title>
        <authorList>
            <person name="Zhang G."/>
        </authorList>
    </citation>
    <scope>NUCLEOTIDE SEQUENCE [LARGE SCALE GENOMIC DNA]</scope>
</reference>
<dbReference type="SUPFAM" id="SSF57630">
    <property type="entry name" value="GLA-domain"/>
    <property type="match status" value="1"/>
</dbReference>
<dbReference type="PROSITE" id="PS50026">
    <property type="entry name" value="EGF_3"/>
    <property type="match status" value="1"/>
</dbReference>
<dbReference type="PRINTS" id="PR00722">
    <property type="entry name" value="CHYMOTRYPSIN"/>
</dbReference>
<keyword evidence="18" id="KW-1185">Reference proteome</keyword>
<accession>A0A851TC93</accession>
<comment type="caution">
    <text evidence="12">Lacks conserved residue(s) required for the propagation of feature annotation.</text>
</comment>
<evidence type="ECO:0000256" key="6">
    <source>
        <dbReference type="ARBA" id="ARBA00022737"/>
    </source>
</evidence>
<dbReference type="CDD" id="cd00054">
    <property type="entry name" value="EGF_CA"/>
    <property type="match status" value="1"/>
</dbReference>
<keyword evidence="5" id="KW-0732">Signal</keyword>
<dbReference type="PRINTS" id="PR00001">
    <property type="entry name" value="GLABLOOD"/>
</dbReference>
<feature type="domain" description="EGF-like" evidence="14">
    <location>
        <begin position="68"/>
        <end position="104"/>
    </location>
</feature>
<dbReference type="FunFam" id="2.10.25.10:FF:000173">
    <property type="entry name" value="Neurogenic locus notch protein 2"/>
    <property type="match status" value="1"/>
</dbReference>
<keyword evidence="6" id="KW-0677">Repeat</keyword>
<evidence type="ECO:0000259" key="14">
    <source>
        <dbReference type="PROSITE" id="PS50026"/>
    </source>
</evidence>
<dbReference type="PIRSF" id="PIRSF001143">
    <property type="entry name" value="Factor_X"/>
    <property type="match status" value="1"/>
</dbReference>
<feature type="disulfide bond" evidence="12">
    <location>
        <begin position="94"/>
        <end position="103"/>
    </location>
</feature>
<protein>
    <submittedName>
        <fullName evidence="17">FAXD protein</fullName>
    </submittedName>
</protein>
<dbReference type="CDD" id="cd00190">
    <property type="entry name" value="Tryp_SPc"/>
    <property type="match status" value="1"/>
</dbReference>
<sequence length="400" mass="45053">ISLVFMRKDKAHEVLKVHKRANYFLEEIRPGNLERECIEEQCSFEEAKEIFHSREKTVRNIVLRKKGSLNPCNTNPCKNGGVCKIRHYTYFCICPPNFGGDNCERGTVSVALAERQQCWYKNGGCWHYCQDTESAFQVACSCAQDYALHEDGKKCVQAGEAQRRSLSWWCPRRGGTRGCTAFDPLVIDRDEGFCGGSLISSRWVVTAAHCLDLVRPHHVTVGDYDKYQREMSEQKLGVEQSWTHPHYDSDNYNSDIALLYLSSEVTFNELALPICLPSPGLAALLTEEGRVGTVSGWGAAHQRGAPARFLMRVRVPVVSMERCQRAMDRLLTDNMFCAGHEAQAEDACKGDSGGPFAVPYHNTWFLLGIVSWGEGCAQQGKYGVYTRIANYIPWIKEVVE</sequence>
<dbReference type="InterPro" id="IPR001314">
    <property type="entry name" value="Peptidase_S1A"/>
</dbReference>
<evidence type="ECO:0000256" key="10">
    <source>
        <dbReference type="ARBA" id="ARBA00023180"/>
    </source>
</evidence>
<evidence type="ECO:0000256" key="9">
    <source>
        <dbReference type="ARBA" id="ARBA00023157"/>
    </source>
</evidence>
<dbReference type="PROSITE" id="PS00134">
    <property type="entry name" value="TRYPSIN_HIS"/>
    <property type="match status" value="1"/>
</dbReference>
<evidence type="ECO:0000256" key="11">
    <source>
        <dbReference type="PIRSR" id="PIRSR001143-1"/>
    </source>
</evidence>
<dbReference type="SMART" id="SM00181">
    <property type="entry name" value="EGF"/>
    <property type="match status" value="2"/>
</dbReference>
<dbReference type="PANTHER" id="PTHR24278">
    <property type="entry name" value="COAGULATION FACTOR"/>
    <property type="match status" value="1"/>
</dbReference>
<evidence type="ECO:0000259" key="16">
    <source>
        <dbReference type="PROSITE" id="PS50998"/>
    </source>
</evidence>
<feature type="active site" description="Charge relay system" evidence="11">
    <location>
        <position position="255"/>
    </location>
</feature>
<feature type="domain" description="Gla" evidence="16">
    <location>
        <begin position="20"/>
        <end position="67"/>
    </location>
</feature>
<dbReference type="Pfam" id="PF00594">
    <property type="entry name" value="Gla"/>
    <property type="match status" value="1"/>
</dbReference>
<dbReference type="Gene3D" id="2.10.25.10">
    <property type="entry name" value="Laminin"/>
    <property type="match status" value="2"/>
</dbReference>
<evidence type="ECO:0000256" key="13">
    <source>
        <dbReference type="RuleBase" id="RU363034"/>
    </source>
</evidence>
<evidence type="ECO:0000256" key="1">
    <source>
        <dbReference type="ARBA" id="ARBA00004613"/>
    </source>
</evidence>
<dbReference type="PROSITE" id="PS00135">
    <property type="entry name" value="TRYPSIN_SER"/>
    <property type="match status" value="1"/>
</dbReference>
<dbReference type="InterPro" id="IPR000742">
    <property type="entry name" value="EGF"/>
</dbReference>
<evidence type="ECO:0000256" key="5">
    <source>
        <dbReference type="ARBA" id="ARBA00022729"/>
    </source>
</evidence>
<evidence type="ECO:0000256" key="12">
    <source>
        <dbReference type="PROSITE-ProRule" id="PRU00076"/>
    </source>
</evidence>
<evidence type="ECO:0000259" key="15">
    <source>
        <dbReference type="PROSITE" id="PS50240"/>
    </source>
</evidence>
<comment type="caution">
    <text evidence="17">The sequence shown here is derived from an EMBL/GenBank/DDBJ whole genome shotgun (WGS) entry which is preliminary data.</text>
</comment>
<dbReference type="InterPro" id="IPR012224">
    <property type="entry name" value="Pept_S1A_FX"/>
</dbReference>
<dbReference type="InterPro" id="IPR017857">
    <property type="entry name" value="Coagulation_fac-like_Gla_dom"/>
</dbReference>
<dbReference type="GO" id="GO:0004252">
    <property type="term" value="F:serine-type endopeptidase activity"/>
    <property type="evidence" value="ECO:0007669"/>
    <property type="project" value="InterPro"/>
</dbReference>
<keyword evidence="9 12" id="KW-1015">Disulfide bond</keyword>
<dbReference type="AlphaFoldDB" id="A0A851TC93"/>
<feature type="domain" description="Peptidase S1" evidence="15">
    <location>
        <begin position="156"/>
        <end position="400"/>
    </location>
</feature>
<dbReference type="InterPro" id="IPR009003">
    <property type="entry name" value="Peptidase_S1_PA"/>
</dbReference>
<keyword evidence="3 12" id="KW-0245">EGF-like domain</keyword>
<evidence type="ECO:0000256" key="3">
    <source>
        <dbReference type="ARBA" id="ARBA00022536"/>
    </source>
</evidence>
<organism evidence="17 18">
    <name type="scientific">Nothocercus nigrocapillus</name>
    <dbReference type="NCBI Taxonomy" id="1977171"/>
    <lineage>
        <taxon>Eukaryota</taxon>
        <taxon>Metazoa</taxon>
        <taxon>Chordata</taxon>
        <taxon>Craniata</taxon>
        <taxon>Vertebrata</taxon>
        <taxon>Euteleostomi</taxon>
        <taxon>Archelosauria</taxon>
        <taxon>Archosauria</taxon>
        <taxon>Dinosauria</taxon>
        <taxon>Saurischia</taxon>
        <taxon>Theropoda</taxon>
        <taxon>Coelurosauria</taxon>
        <taxon>Aves</taxon>
        <taxon>Palaeognathae</taxon>
        <taxon>Tinamiformes</taxon>
        <taxon>Tinamidae</taxon>
        <taxon>Nothocercus</taxon>
    </lineage>
</organism>
<dbReference type="PROSITE" id="PS50240">
    <property type="entry name" value="TRYPSIN_DOM"/>
    <property type="match status" value="1"/>
</dbReference>
<dbReference type="InterPro" id="IPR033116">
    <property type="entry name" value="TRYPSIN_SER"/>
</dbReference>
<dbReference type="Pfam" id="PF00008">
    <property type="entry name" value="EGF"/>
    <property type="match status" value="1"/>
</dbReference>
<evidence type="ECO:0000256" key="8">
    <source>
        <dbReference type="ARBA" id="ARBA00022825"/>
    </source>
</evidence>
<dbReference type="InterPro" id="IPR035972">
    <property type="entry name" value="GLA-like_dom_SF"/>
</dbReference>
<dbReference type="SUPFAM" id="SSF57196">
    <property type="entry name" value="EGF/Laminin"/>
    <property type="match status" value="2"/>
</dbReference>
<evidence type="ECO:0000256" key="7">
    <source>
        <dbReference type="ARBA" id="ARBA00022801"/>
    </source>
</evidence>
<dbReference type="InterPro" id="IPR018114">
    <property type="entry name" value="TRYPSIN_HIS"/>
</dbReference>
<dbReference type="PROSITE" id="PS00022">
    <property type="entry name" value="EGF_1"/>
    <property type="match status" value="1"/>
</dbReference>
<feature type="non-terminal residue" evidence="17">
    <location>
        <position position="400"/>
    </location>
</feature>
<dbReference type="FunFam" id="2.40.10.10:FF:000120">
    <property type="entry name" value="Putative serine protease"/>
    <property type="match status" value="1"/>
</dbReference>
<keyword evidence="7 13" id="KW-0378">Hydrolase</keyword>
<dbReference type="SMART" id="SM00069">
    <property type="entry name" value="GLA"/>
    <property type="match status" value="1"/>
</dbReference>
<dbReference type="PROSITE" id="PS50998">
    <property type="entry name" value="GLA_2"/>
    <property type="match status" value="1"/>
</dbReference>
<dbReference type="InterPro" id="IPR000294">
    <property type="entry name" value="GLA_domain"/>
</dbReference>
<dbReference type="SUPFAM" id="SSF50494">
    <property type="entry name" value="Trypsin-like serine proteases"/>
    <property type="match status" value="1"/>
</dbReference>
<dbReference type="GO" id="GO:0006508">
    <property type="term" value="P:proteolysis"/>
    <property type="evidence" value="ECO:0007669"/>
    <property type="project" value="UniProtKB-KW"/>
</dbReference>
<gene>
    <name evidence="17" type="primary">Faxd</name>
    <name evidence="17" type="ORF">NOTNIG_R00760</name>
</gene>
<evidence type="ECO:0000256" key="4">
    <source>
        <dbReference type="ARBA" id="ARBA00022670"/>
    </source>
</evidence>
<feature type="active site" description="Charge relay system" evidence="11">
    <location>
        <position position="209"/>
    </location>
</feature>
<evidence type="ECO:0000256" key="2">
    <source>
        <dbReference type="ARBA" id="ARBA00022525"/>
    </source>
</evidence>
<dbReference type="Gene3D" id="2.40.10.10">
    <property type="entry name" value="Trypsin-like serine proteases"/>
    <property type="match status" value="2"/>
</dbReference>
<evidence type="ECO:0000313" key="17">
    <source>
        <dbReference type="EMBL" id="NXD13568.1"/>
    </source>
</evidence>
<feature type="non-terminal residue" evidence="17">
    <location>
        <position position="1"/>
    </location>
</feature>
<dbReference type="EMBL" id="WBNA01000202">
    <property type="protein sequence ID" value="NXD13568.1"/>
    <property type="molecule type" value="Genomic_DNA"/>
</dbReference>
<keyword evidence="2" id="KW-0964">Secreted</keyword>
<feature type="active site" description="Charge relay system" evidence="11">
    <location>
        <position position="352"/>
    </location>
</feature>